<organism evidence="1 2">
    <name type="scientific">Sphingomonas cynarae</name>
    <dbReference type="NCBI Taxonomy" id="930197"/>
    <lineage>
        <taxon>Bacteria</taxon>
        <taxon>Pseudomonadati</taxon>
        <taxon>Pseudomonadota</taxon>
        <taxon>Alphaproteobacteria</taxon>
        <taxon>Sphingomonadales</taxon>
        <taxon>Sphingomonadaceae</taxon>
        <taxon>Sphingomonas</taxon>
    </lineage>
</organism>
<protein>
    <submittedName>
        <fullName evidence="1">Uncharacterized protein</fullName>
    </submittedName>
</protein>
<dbReference type="RefSeq" id="WP_344692962.1">
    <property type="nucleotide sequence ID" value="NZ_BAABBF010000003.1"/>
</dbReference>
<accession>A0ABP7DVH0</accession>
<name>A0ABP7DVH0_9SPHN</name>
<sequence length="64" mass="6413">MIDAPVALVLIGSAIQAAAPARRLVSRTIASLSRADSVAAADTALARDPLIVGVAGIAEIYRAA</sequence>
<reference evidence="2" key="1">
    <citation type="journal article" date="2019" name="Int. J. Syst. Evol. Microbiol.">
        <title>The Global Catalogue of Microorganisms (GCM) 10K type strain sequencing project: providing services to taxonomists for standard genome sequencing and annotation.</title>
        <authorList>
            <consortium name="The Broad Institute Genomics Platform"/>
            <consortium name="The Broad Institute Genome Sequencing Center for Infectious Disease"/>
            <person name="Wu L."/>
            <person name="Ma J."/>
        </authorList>
    </citation>
    <scope>NUCLEOTIDE SEQUENCE [LARGE SCALE GENOMIC DNA]</scope>
    <source>
        <strain evidence="2">JCM 17498</strain>
    </source>
</reference>
<keyword evidence="2" id="KW-1185">Reference proteome</keyword>
<dbReference type="Proteomes" id="UP001500523">
    <property type="component" value="Unassembled WGS sequence"/>
</dbReference>
<evidence type="ECO:0000313" key="1">
    <source>
        <dbReference type="EMBL" id="GAA3708601.1"/>
    </source>
</evidence>
<proteinExistence type="predicted"/>
<gene>
    <name evidence="1" type="ORF">GCM10022268_17400</name>
</gene>
<dbReference type="EMBL" id="BAABBF010000003">
    <property type="protein sequence ID" value="GAA3708601.1"/>
    <property type="molecule type" value="Genomic_DNA"/>
</dbReference>
<evidence type="ECO:0000313" key="2">
    <source>
        <dbReference type="Proteomes" id="UP001500523"/>
    </source>
</evidence>
<comment type="caution">
    <text evidence="1">The sequence shown here is derived from an EMBL/GenBank/DDBJ whole genome shotgun (WGS) entry which is preliminary data.</text>
</comment>